<dbReference type="PANTHER" id="PTHR44591:SF14">
    <property type="entry name" value="PROTEIN PILG"/>
    <property type="match status" value="1"/>
</dbReference>
<comment type="caution">
    <text evidence="5">The sequence shown here is derived from an EMBL/GenBank/DDBJ whole genome shotgun (WGS) entry which is preliminary data.</text>
</comment>
<dbReference type="PROSITE" id="PS50110">
    <property type="entry name" value="RESPONSE_REGULATORY"/>
    <property type="match status" value="1"/>
</dbReference>
<gene>
    <name evidence="5" type="ORF">DSM19430T_15560</name>
</gene>
<dbReference type="PANTHER" id="PTHR44591">
    <property type="entry name" value="STRESS RESPONSE REGULATOR PROTEIN 1"/>
    <property type="match status" value="1"/>
</dbReference>
<dbReference type="InterPro" id="IPR011006">
    <property type="entry name" value="CheY-like_superfamily"/>
</dbReference>
<keyword evidence="6" id="KW-1185">Reference proteome</keyword>
<sequence>MKNIKLLLVDDEQDFVETLAERLRLRELGPDVALNGEAALSIVNDAVPDVMLLDLMMPGIDGWEVLDRVKGQYPDVQVIIVTGHGSEADRKRAMENGAFAYMRKPVDFDQLVITIMAAYDHARSHTAATAETAMA</sequence>
<evidence type="ECO:0000259" key="4">
    <source>
        <dbReference type="PROSITE" id="PS50110"/>
    </source>
</evidence>
<reference evidence="5 6" key="1">
    <citation type="submission" date="2020-05" db="EMBL/GenBank/DDBJ databases">
        <title>Draft genome sequence of Desulfovibrio psychrotolerans JS1T.</title>
        <authorList>
            <person name="Ueno A."/>
            <person name="Tamazawa S."/>
            <person name="Tamamura S."/>
            <person name="Murakami T."/>
            <person name="Kiyama T."/>
            <person name="Inomata H."/>
            <person name="Amano Y."/>
            <person name="Miyakawa K."/>
            <person name="Tamaki H."/>
            <person name="Naganuma T."/>
            <person name="Kaneko K."/>
        </authorList>
    </citation>
    <scope>NUCLEOTIDE SEQUENCE [LARGE SCALE GENOMIC DNA]</scope>
    <source>
        <strain evidence="5 6">JS1</strain>
    </source>
</reference>
<dbReference type="RefSeq" id="WP_174409522.1">
    <property type="nucleotide sequence ID" value="NZ_BLVP01000007.1"/>
</dbReference>
<accession>A0A7J0BUL2</accession>
<dbReference type="Pfam" id="PF00072">
    <property type="entry name" value="Response_reg"/>
    <property type="match status" value="1"/>
</dbReference>
<dbReference type="AlphaFoldDB" id="A0A7J0BUL2"/>
<organism evidence="5 6">
    <name type="scientific">Desulfovibrio psychrotolerans</name>
    <dbReference type="NCBI Taxonomy" id="415242"/>
    <lineage>
        <taxon>Bacteria</taxon>
        <taxon>Pseudomonadati</taxon>
        <taxon>Thermodesulfobacteriota</taxon>
        <taxon>Desulfovibrionia</taxon>
        <taxon>Desulfovibrionales</taxon>
        <taxon>Desulfovibrionaceae</taxon>
        <taxon>Desulfovibrio</taxon>
    </lineage>
</organism>
<dbReference type="Gene3D" id="3.40.50.2300">
    <property type="match status" value="1"/>
</dbReference>
<evidence type="ECO:0000313" key="5">
    <source>
        <dbReference type="EMBL" id="GFM36872.1"/>
    </source>
</evidence>
<feature type="domain" description="Response regulatory" evidence="4">
    <location>
        <begin position="5"/>
        <end position="119"/>
    </location>
</feature>
<dbReference type="SUPFAM" id="SSF52172">
    <property type="entry name" value="CheY-like"/>
    <property type="match status" value="1"/>
</dbReference>
<feature type="modified residue" description="4-aspartylphosphate" evidence="3">
    <location>
        <position position="54"/>
    </location>
</feature>
<dbReference type="InterPro" id="IPR001789">
    <property type="entry name" value="Sig_transdc_resp-reg_receiver"/>
</dbReference>
<dbReference type="SMART" id="SM00448">
    <property type="entry name" value="REC"/>
    <property type="match status" value="1"/>
</dbReference>
<evidence type="ECO:0000256" key="3">
    <source>
        <dbReference type="PROSITE-ProRule" id="PRU00169"/>
    </source>
</evidence>
<dbReference type="GO" id="GO:0000160">
    <property type="term" value="P:phosphorelay signal transduction system"/>
    <property type="evidence" value="ECO:0007669"/>
    <property type="project" value="UniProtKB-KW"/>
</dbReference>
<dbReference type="Proteomes" id="UP000503820">
    <property type="component" value="Unassembled WGS sequence"/>
</dbReference>
<name>A0A7J0BUL2_9BACT</name>
<dbReference type="EMBL" id="BLVP01000007">
    <property type="protein sequence ID" value="GFM36872.1"/>
    <property type="molecule type" value="Genomic_DNA"/>
</dbReference>
<dbReference type="InterPro" id="IPR050595">
    <property type="entry name" value="Bact_response_regulator"/>
</dbReference>
<proteinExistence type="predicted"/>
<evidence type="ECO:0000313" key="6">
    <source>
        <dbReference type="Proteomes" id="UP000503820"/>
    </source>
</evidence>
<keyword evidence="2" id="KW-0902">Two-component regulatory system</keyword>
<keyword evidence="1 3" id="KW-0597">Phosphoprotein</keyword>
<protein>
    <submittedName>
        <fullName evidence="5">Response regulator</fullName>
    </submittedName>
</protein>
<evidence type="ECO:0000256" key="1">
    <source>
        <dbReference type="ARBA" id="ARBA00022553"/>
    </source>
</evidence>
<evidence type="ECO:0000256" key="2">
    <source>
        <dbReference type="ARBA" id="ARBA00023012"/>
    </source>
</evidence>